<dbReference type="EMBL" id="AOLV01000018">
    <property type="protein sequence ID" value="EPX85085.1"/>
    <property type="molecule type" value="Genomic_DNA"/>
</dbReference>
<sequence>MITEADDYFAQGCGRCGRFGTADCATQRWAEGLAALRRLCLAAGLEEAVRWGHPCYRHAGRNVALIGALRSDFRLSLFEAGLLADPEGLLEPSGPNAQQADLIRFRSAAEVEARAGAIRALLQQGMRHAEEGRRAPRNREVPDLPEELVAALDADPEMAEAFARLTPGRQRSYVIALSDAKTAATRAARIARWRGRILAGKGALER</sequence>
<dbReference type="InterPro" id="IPR016786">
    <property type="entry name" value="YdeI_bac"/>
</dbReference>
<protein>
    <submittedName>
        <fullName evidence="2">Uncharacterized protein putative in bacteria</fullName>
    </submittedName>
</protein>
<dbReference type="HOGENOM" id="CLU_116201_0_0_5"/>
<evidence type="ECO:0000313" key="3">
    <source>
        <dbReference type="Proteomes" id="UP000015346"/>
    </source>
</evidence>
<proteinExistence type="predicted"/>
<comment type="caution">
    <text evidence="2">The sequence shown here is derived from an EMBL/GenBank/DDBJ whole genome shotgun (WGS) entry which is preliminary data.</text>
</comment>
<evidence type="ECO:0000259" key="1">
    <source>
        <dbReference type="Pfam" id="PF08818"/>
    </source>
</evidence>
<dbReference type="Pfam" id="PF08818">
    <property type="entry name" value="DUF1801"/>
    <property type="match status" value="1"/>
</dbReference>
<dbReference type="Proteomes" id="UP000015346">
    <property type="component" value="Unassembled WGS sequence"/>
</dbReference>
<dbReference type="STRING" id="1123069.ruthe_01812"/>
<reference evidence="2 3" key="1">
    <citation type="journal article" date="2013" name="Stand. Genomic Sci.">
        <title>Genome sequence of the reddish-pigmented Rubellimicrobium thermophilum type strain (DSM 16684(T)), a member of the Roseobacter clade.</title>
        <authorList>
            <person name="Fiebig A."/>
            <person name="Riedel T."/>
            <person name="Gronow S."/>
            <person name="Petersen J."/>
            <person name="Klenk H.P."/>
            <person name="Goker M."/>
        </authorList>
    </citation>
    <scope>NUCLEOTIDE SEQUENCE [LARGE SCALE GENOMIC DNA]</scope>
    <source>
        <strain evidence="2 3">DSM 16684</strain>
    </source>
</reference>
<dbReference type="SUPFAM" id="SSF159888">
    <property type="entry name" value="YdhG-like"/>
    <property type="match status" value="1"/>
</dbReference>
<dbReference type="InterPro" id="IPR014922">
    <property type="entry name" value="YdhG-like"/>
</dbReference>
<feature type="domain" description="YdhG-like" evidence="1">
    <location>
        <begin position="29"/>
        <end position="124"/>
    </location>
</feature>
<evidence type="ECO:0000313" key="2">
    <source>
        <dbReference type="EMBL" id="EPX85085.1"/>
    </source>
</evidence>
<organism evidence="2 3">
    <name type="scientific">Rubellimicrobium thermophilum DSM 16684</name>
    <dbReference type="NCBI Taxonomy" id="1123069"/>
    <lineage>
        <taxon>Bacteria</taxon>
        <taxon>Pseudomonadati</taxon>
        <taxon>Pseudomonadota</taxon>
        <taxon>Alphaproteobacteria</taxon>
        <taxon>Rhodobacterales</taxon>
        <taxon>Roseobacteraceae</taxon>
        <taxon>Rubellimicrobium</taxon>
    </lineage>
</organism>
<accession>S9S4J9</accession>
<keyword evidence="3" id="KW-1185">Reference proteome</keyword>
<dbReference type="Pfam" id="PF13376">
    <property type="entry name" value="OmdA"/>
    <property type="match status" value="1"/>
</dbReference>
<dbReference type="OrthoDB" id="214150at2"/>
<dbReference type="AlphaFoldDB" id="S9S4J9"/>
<dbReference type="RefSeq" id="WP_021097899.1">
    <property type="nucleotide sequence ID" value="NZ_KE557321.1"/>
</dbReference>
<dbReference type="PIRSF" id="PIRSF021308">
    <property type="entry name" value="UCP021308"/>
    <property type="match status" value="1"/>
</dbReference>
<gene>
    <name evidence="2" type="ORF">ruthe_01812</name>
</gene>
<name>S9S4J9_9RHOB</name>